<organism evidence="4">
    <name type="scientific">freshwater metagenome</name>
    <dbReference type="NCBI Taxonomy" id="449393"/>
    <lineage>
        <taxon>unclassified sequences</taxon>
        <taxon>metagenomes</taxon>
        <taxon>ecological metagenomes</taxon>
    </lineage>
</organism>
<evidence type="ECO:0000313" key="4">
    <source>
        <dbReference type="EMBL" id="CAB4692402.1"/>
    </source>
</evidence>
<feature type="domain" description="Carbohydrate kinase PfkB" evidence="3">
    <location>
        <begin position="22"/>
        <end position="289"/>
    </location>
</feature>
<dbReference type="PANTHER" id="PTHR46566">
    <property type="entry name" value="1-PHOSPHOFRUCTOKINASE-RELATED"/>
    <property type="match status" value="1"/>
</dbReference>
<dbReference type="InterPro" id="IPR011611">
    <property type="entry name" value="PfkB_dom"/>
</dbReference>
<proteinExistence type="predicted"/>
<dbReference type="AlphaFoldDB" id="A0A6J6P270"/>
<dbReference type="PANTHER" id="PTHR46566:SF5">
    <property type="entry name" value="1-PHOSPHOFRUCTOKINASE"/>
    <property type="match status" value="1"/>
</dbReference>
<sequence>MSGKANSSPIVTLTPAPTLDRTYFVTNLHSGAVNRADDVREELAGKGINVSRGLHLANISAPGIVPIGNSDPAVLVRTGSAEFLTPLWVDGSLRVSTTILEHGGTTTKVNETPRPLSHEDWNSIVELTDRTVRENGAEWLVIAGALPTYKESGEYVSLQPIFDRMQAQGVKVALDTSGEPLGYWAREGCATVMKPNAEELAFIVGRNLKTIGDVIEAAREVNAFGVDVVLASLGGDGMVAVTKDHAWSARTAPVKVINTVGAGDATLAGFLAAVVSNPIEPGEDDFGVGFNVPMGVKTAVQWGAIAVTQPTSGLTAVEPLPESTINYSPALDTALDEPAIGKPH</sequence>
<name>A0A6J6P270_9ZZZZ</name>
<protein>
    <submittedName>
        <fullName evidence="4">Unannotated protein</fullName>
    </submittedName>
</protein>
<dbReference type="Gene3D" id="3.40.1190.20">
    <property type="match status" value="1"/>
</dbReference>
<evidence type="ECO:0000256" key="2">
    <source>
        <dbReference type="ARBA" id="ARBA00022777"/>
    </source>
</evidence>
<accession>A0A6J6P270</accession>
<evidence type="ECO:0000259" key="3">
    <source>
        <dbReference type="Pfam" id="PF00294"/>
    </source>
</evidence>
<reference evidence="4" key="1">
    <citation type="submission" date="2020-05" db="EMBL/GenBank/DDBJ databases">
        <authorList>
            <person name="Chiriac C."/>
            <person name="Salcher M."/>
            <person name="Ghai R."/>
            <person name="Kavagutti S V."/>
        </authorList>
    </citation>
    <scope>NUCLEOTIDE SEQUENCE</scope>
</reference>
<dbReference type="EMBL" id="CAEZXK010000035">
    <property type="protein sequence ID" value="CAB4692402.1"/>
    <property type="molecule type" value="Genomic_DNA"/>
</dbReference>
<dbReference type="InterPro" id="IPR002173">
    <property type="entry name" value="Carboh/pur_kinase_PfkB_CS"/>
</dbReference>
<gene>
    <name evidence="4" type="ORF">UFOPK2370_01044</name>
</gene>
<dbReference type="Pfam" id="PF00294">
    <property type="entry name" value="PfkB"/>
    <property type="match status" value="1"/>
</dbReference>
<dbReference type="GO" id="GO:0008443">
    <property type="term" value="F:phosphofructokinase activity"/>
    <property type="evidence" value="ECO:0007669"/>
    <property type="project" value="TreeGrafter"/>
</dbReference>
<dbReference type="InterPro" id="IPR029056">
    <property type="entry name" value="Ribokinase-like"/>
</dbReference>
<evidence type="ECO:0000256" key="1">
    <source>
        <dbReference type="ARBA" id="ARBA00022679"/>
    </source>
</evidence>
<keyword evidence="1" id="KW-0808">Transferase</keyword>
<dbReference type="PROSITE" id="PS00584">
    <property type="entry name" value="PFKB_KINASES_2"/>
    <property type="match status" value="1"/>
</dbReference>
<dbReference type="SUPFAM" id="SSF53613">
    <property type="entry name" value="Ribokinase-like"/>
    <property type="match status" value="1"/>
</dbReference>
<keyword evidence="2" id="KW-0418">Kinase</keyword>
<dbReference type="GO" id="GO:0005829">
    <property type="term" value="C:cytosol"/>
    <property type="evidence" value="ECO:0007669"/>
    <property type="project" value="TreeGrafter"/>
</dbReference>